<organism evidence="2 3">
    <name type="scientific">candidate division TA06 bacterium DG_26</name>
    <dbReference type="NCBI Taxonomy" id="1703771"/>
    <lineage>
        <taxon>Bacteria</taxon>
        <taxon>Bacteria division TA06</taxon>
    </lineage>
</organism>
<sequence>MQEWKDLAHFLYGKGFWYADPLREIDGLPEEHLFWVPDPNGLCILWHVGHIAHRERSHIGMFLQGLEPTIIPEQFEVFGPEWSSVGKIRESIDSVQGVLSWVADVREESHKYITALSDKDFHTVPPTSDQRLSVAHWLFITAAHTALHIGRIQLLRALVEDKKERAC</sequence>
<accession>A0A0S7WFZ6</accession>
<dbReference type="InterPro" id="IPR034660">
    <property type="entry name" value="DinB/YfiT-like"/>
</dbReference>
<dbReference type="AlphaFoldDB" id="A0A0S7WFZ6"/>
<reference evidence="2 3" key="1">
    <citation type="journal article" date="2015" name="Microbiome">
        <title>Genomic resolution of linkages in carbon, nitrogen, and sulfur cycling among widespread estuary sediment bacteria.</title>
        <authorList>
            <person name="Baker B.J."/>
            <person name="Lazar C.S."/>
            <person name="Teske A.P."/>
            <person name="Dick G.J."/>
        </authorList>
    </citation>
    <scope>NUCLEOTIDE SEQUENCE [LARGE SCALE GENOMIC DNA]</scope>
    <source>
        <strain evidence="2">DG_26</strain>
    </source>
</reference>
<dbReference type="Pfam" id="PF12867">
    <property type="entry name" value="DinB_2"/>
    <property type="match status" value="1"/>
</dbReference>
<protein>
    <recommendedName>
        <fullName evidence="1">DinB-like domain-containing protein</fullName>
    </recommendedName>
</protein>
<dbReference type="SUPFAM" id="SSF109854">
    <property type="entry name" value="DinB/YfiT-like putative metalloenzymes"/>
    <property type="match status" value="1"/>
</dbReference>
<comment type="caution">
    <text evidence="2">The sequence shown here is derived from an EMBL/GenBank/DDBJ whole genome shotgun (WGS) entry which is preliminary data.</text>
</comment>
<dbReference type="EMBL" id="LIZT01000076">
    <property type="protein sequence ID" value="KPJ49082.1"/>
    <property type="molecule type" value="Genomic_DNA"/>
</dbReference>
<dbReference type="Proteomes" id="UP000051124">
    <property type="component" value="Unassembled WGS sequence"/>
</dbReference>
<dbReference type="InterPro" id="IPR024775">
    <property type="entry name" value="DinB-like"/>
</dbReference>
<evidence type="ECO:0000313" key="2">
    <source>
        <dbReference type="EMBL" id="KPJ49082.1"/>
    </source>
</evidence>
<proteinExistence type="predicted"/>
<feature type="domain" description="DinB-like" evidence="1">
    <location>
        <begin position="25"/>
        <end position="150"/>
    </location>
</feature>
<gene>
    <name evidence="2" type="ORF">AMJ40_06300</name>
</gene>
<dbReference type="Gene3D" id="1.20.120.450">
    <property type="entry name" value="dinb family like domain"/>
    <property type="match status" value="1"/>
</dbReference>
<evidence type="ECO:0000259" key="1">
    <source>
        <dbReference type="Pfam" id="PF12867"/>
    </source>
</evidence>
<evidence type="ECO:0000313" key="3">
    <source>
        <dbReference type="Proteomes" id="UP000051124"/>
    </source>
</evidence>
<name>A0A0S7WFZ6_UNCT6</name>